<dbReference type="Gene3D" id="3.30.310.50">
    <property type="entry name" value="Alpha-D-phosphohexomutase, C-terminal domain"/>
    <property type="match status" value="1"/>
</dbReference>
<evidence type="ECO:0000313" key="1">
    <source>
        <dbReference type="EMBL" id="AZS51310.1"/>
    </source>
</evidence>
<organism evidence="1 2">
    <name type="scientific">Entomomonas moraniae</name>
    <dbReference type="NCBI Taxonomy" id="2213226"/>
    <lineage>
        <taxon>Bacteria</taxon>
        <taxon>Pseudomonadati</taxon>
        <taxon>Pseudomonadota</taxon>
        <taxon>Gammaproteobacteria</taxon>
        <taxon>Pseudomonadales</taxon>
        <taxon>Pseudomonadaceae</taxon>
        <taxon>Entomomonas</taxon>
    </lineage>
</organism>
<name>A0A3S9XG38_9GAMM</name>
<proteinExistence type="predicted"/>
<gene>
    <name evidence="1" type="ORF">DM558_11260</name>
</gene>
<dbReference type="KEGG" id="emo:DM558_11260"/>
<dbReference type="AlphaFoldDB" id="A0A3S9XG38"/>
<evidence type="ECO:0000313" key="2">
    <source>
        <dbReference type="Proteomes" id="UP000273143"/>
    </source>
</evidence>
<keyword evidence="2" id="KW-1185">Reference proteome</keyword>
<dbReference type="RefSeq" id="WP_127164076.1">
    <property type="nucleotide sequence ID" value="NZ_CP029822.1"/>
</dbReference>
<dbReference type="Proteomes" id="UP000273143">
    <property type="component" value="Chromosome"/>
</dbReference>
<reference evidence="2" key="1">
    <citation type="submission" date="2018-06" db="EMBL/GenBank/DDBJ databases">
        <title>Complete genome of Pseudomonas insecticola strain QZS01.</title>
        <authorList>
            <person name="Wang J."/>
            <person name="Su Q."/>
        </authorList>
    </citation>
    <scope>NUCLEOTIDE SEQUENCE [LARGE SCALE GENOMIC DNA]</scope>
    <source>
        <strain evidence="2">QZS01</strain>
    </source>
</reference>
<accession>A0A3S9XG38</accession>
<dbReference type="EMBL" id="CP029822">
    <property type="protein sequence ID" value="AZS51310.1"/>
    <property type="molecule type" value="Genomic_DNA"/>
</dbReference>
<dbReference type="Pfam" id="PF09981">
    <property type="entry name" value="DUF2218"/>
    <property type="match status" value="1"/>
</dbReference>
<dbReference type="InterPro" id="IPR014543">
    <property type="entry name" value="UCP028291"/>
</dbReference>
<dbReference type="PIRSF" id="PIRSF028291">
    <property type="entry name" value="UCP028291"/>
    <property type="match status" value="1"/>
</dbReference>
<protein>
    <submittedName>
        <fullName evidence="1">DUF2218 domain-containing protein</fullName>
    </submittedName>
</protein>
<sequence>MIATTTVKTATPSKYINRLCKHFAHKVTVQYDDNQGEVIFNVGKGLIAKMADGLIMTAEADTQENLATVIEIMDRHFVRVAWQEELTLSWTKPSV</sequence>